<dbReference type="InterPro" id="IPR015424">
    <property type="entry name" value="PyrdxlP-dep_Trfase"/>
</dbReference>
<evidence type="ECO:0000259" key="7">
    <source>
        <dbReference type="Pfam" id="PF03711"/>
    </source>
</evidence>
<keyword evidence="4" id="KW-0663">Pyridoxal phosphate</keyword>
<proteinExistence type="inferred from homology"/>
<comment type="similarity">
    <text evidence="2">Belongs to the Orn/Lys/Arg decarboxylase class-I family.</text>
</comment>
<dbReference type="EC" id="4.1.1.19" evidence="8"/>
<dbReference type="STRING" id="697281.Mahau_2078"/>
<protein>
    <submittedName>
        <fullName evidence="8">Arginine decarboxylase</fullName>
        <ecNumber evidence="8">4.1.1.19</ecNumber>
    </submittedName>
</protein>
<dbReference type="HOGENOM" id="CLU_025925_2_1_9"/>
<feature type="domain" description="Orn/Lys/Arg decarboxylases family 1 pyridoxal-P attachment site" evidence="6">
    <location>
        <begin position="8"/>
        <end position="313"/>
    </location>
</feature>
<dbReference type="GO" id="GO:0008792">
    <property type="term" value="F:arginine decarboxylase activity"/>
    <property type="evidence" value="ECO:0007669"/>
    <property type="project" value="UniProtKB-EC"/>
</dbReference>
<dbReference type="eggNOG" id="COG1982">
    <property type="taxonomic scope" value="Bacteria"/>
</dbReference>
<name>F4A2I4_MAHA5</name>
<dbReference type="SUPFAM" id="SSF55904">
    <property type="entry name" value="Ornithine decarboxylase C-terminal domain"/>
    <property type="match status" value="1"/>
</dbReference>
<dbReference type="PANTHER" id="PTHR43277:SF4">
    <property type="entry name" value="ARGININE DECARBOXYLASE"/>
    <property type="match status" value="1"/>
</dbReference>
<evidence type="ECO:0000256" key="1">
    <source>
        <dbReference type="ARBA" id="ARBA00001933"/>
    </source>
</evidence>
<dbReference type="SUPFAM" id="SSF53383">
    <property type="entry name" value="PLP-dependent transferases"/>
    <property type="match status" value="1"/>
</dbReference>
<dbReference type="CDD" id="cd00615">
    <property type="entry name" value="Orn_deC_like"/>
    <property type="match status" value="1"/>
</dbReference>
<dbReference type="KEGG" id="mas:Mahau_2078"/>
<dbReference type="PANTHER" id="PTHR43277">
    <property type="entry name" value="ARGININE DECARBOXYLASE"/>
    <property type="match status" value="1"/>
</dbReference>
<dbReference type="Pfam" id="PF03711">
    <property type="entry name" value="OKR_DC_1_C"/>
    <property type="match status" value="1"/>
</dbReference>
<keyword evidence="5 8" id="KW-0456">Lyase</keyword>
<dbReference type="InterPro" id="IPR052357">
    <property type="entry name" value="Orn_Lys_Arg_decarboxylase-I"/>
</dbReference>
<evidence type="ECO:0000259" key="6">
    <source>
        <dbReference type="Pfam" id="PF01276"/>
    </source>
</evidence>
<feature type="domain" description="Orn/Lys/Arg decarboxylase C-terminal" evidence="7">
    <location>
        <begin position="371"/>
        <end position="468"/>
    </location>
</feature>
<evidence type="ECO:0000256" key="2">
    <source>
        <dbReference type="ARBA" id="ARBA00010671"/>
    </source>
</evidence>
<dbReference type="Gene3D" id="3.40.640.10">
    <property type="entry name" value="Type I PLP-dependent aspartate aminotransferase-like (Major domain)"/>
    <property type="match status" value="1"/>
</dbReference>
<comment type="cofactor">
    <cofactor evidence="1">
        <name>pyridoxal 5'-phosphate</name>
        <dbReference type="ChEBI" id="CHEBI:597326"/>
    </cofactor>
</comment>
<dbReference type="AlphaFoldDB" id="F4A2I4"/>
<keyword evidence="3" id="KW-0210">Decarboxylase</keyword>
<dbReference type="RefSeq" id="WP_013781678.1">
    <property type="nucleotide sequence ID" value="NC_015520.1"/>
</dbReference>
<dbReference type="EMBL" id="CP002360">
    <property type="protein sequence ID" value="AEE97250.1"/>
    <property type="molecule type" value="Genomic_DNA"/>
</dbReference>
<dbReference type="InterPro" id="IPR000310">
    <property type="entry name" value="Orn/Lys/Arg_deCO2ase_major_dom"/>
</dbReference>
<evidence type="ECO:0000313" key="9">
    <source>
        <dbReference type="Proteomes" id="UP000008457"/>
    </source>
</evidence>
<dbReference type="Proteomes" id="UP000008457">
    <property type="component" value="Chromosome"/>
</dbReference>
<reference evidence="8 9" key="2">
    <citation type="journal article" date="2011" name="Stand. Genomic Sci.">
        <title>Complete genome sequence of Mahella australiensis type strain (50-1 BON).</title>
        <authorList>
            <person name="Sikorski J."/>
            <person name="Teshima H."/>
            <person name="Nolan M."/>
            <person name="Lucas S."/>
            <person name="Hammon N."/>
            <person name="Deshpande S."/>
            <person name="Cheng J.F."/>
            <person name="Pitluck S."/>
            <person name="Liolios K."/>
            <person name="Pagani I."/>
            <person name="Ivanova N."/>
            <person name="Huntemann M."/>
            <person name="Mavromatis K."/>
            <person name="Ovchinikova G."/>
            <person name="Pati A."/>
            <person name="Tapia R."/>
            <person name="Han C."/>
            <person name="Goodwin L."/>
            <person name="Chen A."/>
            <person name="Palaniappan K."/>
            <person name="Land M."/>
            <person name="Hauser L."/>
            <person name="Ngatchou-Djao O.D."/>
            <person name="Rohde M."/>
            <person name="Pukall R."/>
            <person name="Spring S."/>
            <person name="Abt B."/>
            <person name="Goker M."/>
            <person name="Detter J.C."/>
            <person name="Woyke T."/>
            <person name="Bristow J."/>
            <person name="Markowitz V."/>
            <person name="Hugenholtz P."/>
            <person name="Eisen J.A."/>
            <person name="Kyrpides N.C."/>
            <person name="Klenk H.P."/>
            <person name="Lapidus A."/>
        </authorList>
    </citation>
    <scope>NUCLEOTIDE SEQUENCE [LARGE SCALE GENOMIC DNA]</scope>
    <source>
        <strain evidence="9">DSM 15567 / CIP 107919 / 50-1 BON</strain>
    </source>
</reference>
<accession>F4A2I4</accession>
<evidence type="ECO:0000256" key="4">
    <source>
        <dbReference type="ARBA" id="ARBA00022898"/>
    </source>
</evidence>
<dbReference type="Gene3D" id="3.90.100.10">
    <property type="entry name" value="Orn/Lys/Arg decarboxylase, C-terminal domain"/>
    <property type="match status" value="1"/>
</dbReference>
<keyword evidence="9" id="KW-1185">Reference proteome</keyword>
<evidence type="ECO:0000256" key="5">
    <source>
        <dbReference type="ARBA" id="ARBA00023239"/>
    </source>
</evidence>
<organism evidence="8 9">
    <name type="scientific">Mahella australiensis (strain DSM 15567 / CIP 107919 / 50-1 BON)</name>
    <dbReference type="NCBI Taxonomy" id="697281"/>
    <lineage>
        <taxon>Bacteria</taxon>
        <taxon>Bacillati</taxon>
        <taxon>Bacillota</taxon>
        <taxon>Clostridia</taxon>
        <taxon>Thermoanaerobacterales</taxon>
        <taxon>Thermoanaerobacterales Family IV. Incertae Sedis</taxon>
        <taxon>Mahella</taxon>
    </lineage>
</organism>
<reference evidence="9" key="1">
    <citation type="submission" date="2010-11" db="EMBL/GenBank/DDBJ databases">
        <title>The complete genome of Mahella australiensis DSM 15567.</title>
        <authorList>
            <consortium name="US DOE Joint Genome Institute (JGI-PGF)"/>
            <person name="Lucas S."/>
            <person name="Copeland A."/>
            <person name="Lapidus A."/>
            <person name="Bruce D."/>
            <person name="Goodwin L."/>
            <person name="Pitluck S."/>
            <person name="Kyrpides N."/>
            <person name="Mavromatis K."/>
            <person name="Pagani I."/>
            <person name="Ivanova N."/>
            <person name="Teshima H."/>
            <person name="Brettin T."/>
            <person name="Detter J.C."/>
            <person name="Han C."/>
            <person name="Tapia R."/>
            <person name="Land M."/>
            <person name="Hauser L."/>
            <person name="Markowitz V."/>
            <person name="Cheng J.-F."/>
            <person name="Hugenholtz P."/>
            <person name="Woyke T."/>
            <person name="Wu D."/>
            <person name="Spring S."/>
            <person name="Pukall R."/>
            <person name="Steenblock K."/>
            <person name="Schneider S."/>
            <person name="Klenk H.-P."/>
            <person name="Eisen J.A."/>
        </authorList>
    </citation>
    <scope>NUCLEOTIDE SEQUENCE [LARGE SCALE GENOMIC DNA]</scope>
    <source>
        <strain evidence="9">DSM 15567 / CIP 107919 / 50-1 BON</strain>
    </source>
</reference>
<sequence length="482" mass="53157">MPDQNEMPLLEALKKYVEDGVISFHVPGHKQGRGVPLWREYVGARVLQIDANGMEDLDNICNPIGVIKQSERLMAELYDADDCFFLVNGTTQGVQAMILGSCEPGDEIIVPRNAHKSTIGAFILSGAVPVYITPEINEELGIAMGMDVESVQRAVEKHIYAKAVFAINPTYYGVVSDIRAITAIAHDNAMMMLADEAHGAHFPFHDELPEHAMKVGADMSSVSIHKTGGSMTQSSILLIKGEEAWAANMKTVLNLTQTTSASYVLMASLDAARYQLAHEGTQLIDKVLQLARYARNKINQIDGLYAFGQEVAGTPGSFGFDETKLGINVRRLGITGYEMEYILRHEHNIQVEMADLYNILAIIGIGDDQNTIDRLIEALKKVALKQGVHPMRNNTLVPCVPHVVISPREAYYSRKRSIRLEQAVGEISGEMIMAYPPGIPAVCPGERITQDVVDYVNILKEEECQLQGTEDPYVNYIKVLGE</sequence>
<gene>
    <name evidence="8" type="ordered locus">Mahau_2078</name>
</gene>
<dbReference type="InterPro" id="IPR036633">
    <property type="entry name" value="Prn/Lys/Arg_de-COase_C_sf"/>
</dbReference>
<dbReference type="InterPro" id="IPR008286">
    <property type="entry name" value="Prn/Lys/Arg_de-COase_C"/>
</dbReference>
<dbReference type="Pfam" id="PF01276">
    <property type="entry name" value="OKR_DC_1"/>
    <property type="match status" value="1"/>
</dbReference>
<dbReference type="InterPro" id="IPR015421">
    <property type="entry name" value="PyrdxlP-dep_Trfase_major"/>
</dbReference>
<evidence type="ECO:0000313" key="8">
    <source>
        <dbReference type="EMBL" id="AEE97250.1"/>
    </source>
</evidence>
<evidence type="ECO:0000256" key="3">
    <source>
        <dbReference type="ARBA" id="ARBA00022793"/>
    </source>
</evidence>